<evidence type="ECO:0000313" key="3">
    <source>
        <dbReference type="EMBL" id="MRG59426.1"/>
    </source>
</evidence>
<evidence type="ECO:0000313" key="4">
    <source>
        <dbReference type="Proteomes" id="UP000431080"/>
    </source>
</evidence>
<dbReference type="FunFam" id="3.40.50.720:FF:000084">
    <property type="entry name" value="Short-chain dehydrogenase reductase"/>
    <property type="match status" value="1"/>
</dbReference>
<reference evidence="3 4" key="1">
    <citation type="submission" date="2019-10" db="EMBL/GenBank/DDBJ databases">
        <authorList>
            <person name="Nie G."/>
            <person name="Ming H."/>
            <person name="Yi B."/>
        </authorList>
    </citation>
    <scope>NUCLEOTIDE SEQUENCE [LARGE SCALE GENOMIC DNA]</scope>
    <source>
        <strain evidence="3 4">CFH 90414</strain>
    </source>
</reference>
<dbReference type="Pfam" id="PF13561">
    <property type="entry name" value="adh_short_C2"/>
    <property type="match status" value="1"/>
</dbReference>
<keyword evidence="4" id="KW-1185">Reference proteome</keyword>
<dbReference type="PANTHER" id="PTHR42879:SF2">
    <property type="entry name" value="3-OXOACYL-[ACYL-CARRIER-PROTEIN] REDUCTASE FABG"/>
    <property type="match status" value="1"/>
</dbReference>
<dbReference type="PRINTS" id="PR00081">
    <property type="entry name" value="GDHRDH"/>
</dbReference>
<dbReference type="Gene3D" id="3.40.50.720">
    <property type="entry name" value="NAD(P)-binding Rossmann-like Domain"/>
    <property type="match status" value="1"/>
</dbReference>
<protein>
    <submittedName>
        <fullName evidence="3">SDR family oxidoreductase</fullName>
    </submittedName>
</protein>
<dbReference type="EMBL" id="WJIF01000002">
    <property type="protein sequence ID" value="MRG59426.1"/>
    <property type="molecule type" value="Genomic_DNA"/>
</dbReference>
<name>A0A6I2FAJ1_9MICO</name>
<dbReference type="Proteomes" id="UP000431080">
    <property type="component" value="Unassembled WGS sequence"/>
</dbReference>
<evidence type="ECO:0000256" key="2">
    <source>
        <dbReference type="ARBA" id="ARBA00023002"/>
    </source>
</evidence>
<sequence length="251" mass="24942">MATYDVGGRSAIVTGAGSGIGRSIALLLAANGASVLVNDLDAGHAGGVVEEIRAAGGTAEASVGDVTDPSWISGSIEQANALAPLKLAVNNAGIGGAAALIGDYPDDSWEKVIAVNLSSIFRNLKAQLPAIAANGGGAVVNIASILGSVGFASSSAYVSAKHGVVGLTKNAAVEYADRGVRVTSVGPGFIKTPLIDANLDADAQQFLVSKHPIGRLGDPDEVATLVAFLGSDAASFITGSYHLVDGGYTAV</sequence>
<dbReference type="InterPro" id="IPR036291">
    <property type="entry name" value="NAD(P)-bd_dom_sf"/>
</dbReference>
<proteinExistence type="inferred from homology"/>
<keyword evidence="2" id="KW-0560">Oxidoreductase</keyword>
<dbReference type="PANTHER" id="PTHR42879">
    <property type="entry name" value="3-OXOACYL-(ACYL-CARRIER-PROTEIN) REDUCTASE"/>
    <property type="match status" value="1"/>
</dbReference>
<dbReference type="GO" id="GO:0016491">
    <property type="term" value="F:oxidoreductase activity"/>
    <property type="evidence" value="ECO:0007669"/>
    <property type="project" value="UniProtKB-KW"/>
</dbReference>
<accession>A0A6I2FAJ1</accession>
<dbReference type="PROSITE" id="PS00061">
    <property type="entry name" value="ADH_SHORT"/>
    <property type="match status" value="1"/>
</dbReference>
<gene>
    <name evidence="3" type="ORF">GE115_05995</name>
</gene>
<organism evidence="3 4">
    <name type="scientific">Agromyces agglutinans</name>
    <dbReference type="NCBI Taxonomy" id="2662258"/>
    <lineage>
        <taxon>Bacteria</taxon>
        <taxon>Bacillati</taxon>
        <taxon>Actinomycetota</taxon>
        <taxon>Actinomycetes</taxon>
        <taxon>Micrococcales</taxon>
        <taxon>Microbacteriaceae</taxon>
        <taxon>Agromyces</taxon>
    </lineage>
</organism>
<dbReference type="RefSeq" id="WP_153683831.1">
    <property type="nucleotide sequence ID" value="NZ_WJIF01000002.1"/>
</dbReference>
<dbReference type="InterPro" id="IPR002347">
    <property type="entry name" value="SDR_fam"/>
</dbReference>
<evidence type="ECO:0000256" key="1">
    <source>
        <dbReference type="ARBA" id="ARBA00006484"/>
    </source>
</evidence>
<dbReference type="PRINTS" id="PR00080">
    <property type="entry name" value="SDRFAMILY"/>
</dbReference>
<dbReference type="AlphaFoldDB" id="A0A6I2FAJ1"/>
<comment type="caution">
    <text evidence="3">The sequence shown here is derived from an EMBL/GenBank/DDBJ whole genome shotgun (WGS) entry which is preliminary data.</text>
</comment>
<dbReference type="InterPro" id="IPR050259">
    <property type="entry name" value="SDR"/>
</dbReference>
<dbReference type="GO" id="GO:0032787">
    <property type="term" value="P:monocarboxylic acid metabolic process"/>
    <property type="evidence" value="ECO:0007669"/>
    <property type="project" value="UniProtKB-ARBA"/>
</dbReference>
<dbReference type="InterPro" id="IPR020904">
    <property type="entry name" value="Sc_DH/Rdtase_CS"/>
</dbReference>
<dbReference type="SUPFAM" id="SSF51735">
    <property type="entry name" value="NAD(P)-binding Rossmann-fold domains"/>
    <property type="match status" value="1"/>
</dbReference>
<comment type="similarity">
    <text evidence="1">Belongs to the short-chain dehydrogenases/reductases (SDR) family.</text>
</comment>